<protein>
    <submittedName>
        <fullName evidence="1">Uncharacterized protein</fullName>
    </submittedName>
</protein>
<dbReference type="EMBL" id="SLXV01000007">
    <property type="protein sequence ID" value="TCP69589.1"/>
    <property type="molecule type" value="Genomic_DNA"/>
</dbReference>
<dbReference type="AlphaFoldDB" id="A0A4R2S0J2"/>
<organism evidence="1 2">
    <name type="scientific">Baia soyae</name>
    <dbReference type="NCBI Taxonomy" id="1544746"/>
    <lineage>
        <taxon>Bacteria</taxon>
        <taxon>Bacillati</taxon>
        <taxon>Bacillota</taxon>
        <taxon>Bacilli</taxon>
        <taxon>Bacillales</taxon>
        <taxon>Thermoactinomycetaceae</taxon>
        <taxon>Baia</taxon>
    </lineage>
</organism>
<evidence type="ECO:0000313" key="1">
    <source>
        <dbReference type="EMBL" id="TCP69589.1"/>
    </source>
</evidence>
<gene>
    <name evidence="1" type="ORF">EDD57_10726</name>
</gene>
<proteinExistence type="predicted"/>
<sequence>MRLALPNNRRLYNLDNIPMGNGRSTWNDEASSTIVTLD</sequence>
<comment type="caution">
    <text evidence="1">The sequence shown here is derived from an EMBL/GenBank/DDBJ whole genome shotgun (WGS) entry which is preliminary data.</text>
</comment>
<keyword evidence="2" id="KW-1185">Reference proteome</keyword>
<evidence type="ECO:0000313" key="2">
    <source>
        <dbReference type="Proteomes" id="UP000294746"/>
    </source>
</evidence>
<dbReference type="Proteomes" id="UP000294746">
    <property type="component" value="Unassembled WGS sequence"/>
</dbReference>
<reference evidence="1 2" key="1">
    <citation type="submission" date="2019-03" db="EMBL/GenBank/DDBJ databases">
        <title>Genomic Encyclopedia of Type Strains, Phase IV (KMG-IV): sequencing the most valuable type-strain genomes for metagenomic binning, comparative biology and taxonomic classification.</title>
        <authorList>
            <person name="Goeker M."/>
        </authorList>
    </citation>
    <scope>NUCLEOTIDE SEQUENCE [LARGE SCALE GENOMIC DNA]</scope>
    <source>
        <strain evidence="1 2">DSM 46831</strain>
    </source>
</reference>
<name>A0A4R2S0J2_9BACL</name>
<accession>A0A4R2S0J2</accession>